<protein>
    <recommendedName>
        <fullName evidence="3">Peptidase A2 domain-containing protein</fullName>
    </recommendedName>
</protein>
<dbReference type="Gene3D" id="2.40.70.10">
    <property type="entry name" value="Acid Proteases"/>
    <property type="match status" value="1"/>
</dbReference>
<reference evidence="1 2" key="1">
    <citation type="submission" date="2014-02" db="EMBL/GenBank/DDBJ databases">
        <title>The small core and large imbalanced accessory genome model reveals a collaborative survival strategy of Sorangium cellulosum strains in nature.</title>
        <authorList>
            <person name="Han K."/>
            <person name="Peng R."/>
            <person name="Blom J."/>
            <person name="Li Y.-Z."/>
        </authorList>
    </citation>
    <scope>NUCLEOTIDE SEQUENCE [LARGE SCALE GENOMIC DNA]</scope>
    <source>
        <strain evidence="1 2">So0157-25</strain>
    </source>
</reference>
<organism evidence="1 2">
    <name type="scientific">Sorangium cellulosum</name>
    <name type="common">Polyangium cellulosum</name>
    <dbReference type="NCBI Taxonomy" id="56"/>
    <lineage>
        <taxon>Bacteria</taxon>
        <taxon>Pseudomonadati</taxon>
        <taxon>Myxococcota</taxon>
        <taxon>Polyangia</taxon>
        <taxon>Polyangiales</taxon>
        <taxon>Polyangiaceae</taxon>
        <taxon>Sorangium</taxon>
    </lineage>
</organism>
<accession>A0A150PH96</accession>
<dbReference type="InterPro" id="IPR021109">
    <property type="entry name" value="Peptidase_aspartic_dom_sf"/>
</dbReference>
<proteinExistence type="predicted"/>
<evidence type="ECO:0008006" key="3">
    <source>
        <dbReference type="Google" id="ProtNLM"/>
    </source>
</evidence>
<dbReference type="EMBL" id="JELY01001653">
    <property type="protein sequence ID" value="KYF55053.1"/>
    <property type="molecule type" value="Genomic_DNA"/>
</dbReference>
<gene>
    <name evidence="1" type="ORF">BE08_36285</name>
</gene>
<comment type="caution">
    <text evidence="1">The sequence shown here is derived from an EMBL/GenBank/DDBJ whole genome shotgun (WGS) entry which is preliminary data.</text>
</comment>
<evidence type="ECO:0000313" key="2">
    <source>
        <dbReference type="Proteomes" id="UP000075420"/>
    </source>
</evidence>
<dbReference type="SUPFAM" id="SSF50630">
    <property type="entry name" value="Acid proteases"/>
    <property type="match status" value="1"/>
</dbReference>
<name>A0A150PH96_SORCE</name>
<dbReference type="AlphaFoldDB" id="A0A150PH96"/>
<evidence type="ECO:0000313" key="1">
    <source>
        <dbReference type="EMBL" id="KYF55053.1"/>
    </source>
</evidence>
<sequence length="179" mass="20185">MILLGRHRFSVSRFHAEHYPDTADSALARGPVVRLGLRFERWLGGRRIEADAFVDPGADETILSLRWIQEQGGKGSQARPRTTLPDPRERHHYLLDEGATVEIAGRTLALGTTRPVRVLPQPPMSGFEDMLLGRDFLAAHGLLFVLDGQEETFSMLLPEDEDNRQRRRRILAELSEPPG</sequence>
<dbReference type="Proteomes" id="UP000075420">
    <property type="component" value="Unassembled WGS sequence"/>
</dbReference>